<organism evidence="2 3">
    <name type="scientific">Potamilus streckersoni</name>
    <dbReference type="NCBI Taxonomy" id="2493646"/>
    <lineage>
        <taxon>Eukaryota</taxon>
        <taxon>Metazoa</taxon>
        <taxon>Spiralia</taxon>
        <taxon>Lophotrochozoa</taxon>
        <taxon>Mollusca</taxon>
        <taxon>Bivalvia</taxon>
        <taxon>Autobranchia</taxon>
        <taxon>Heteroconchia</taxon>
        <taxon>Palaeoheterodonta</taxon>
        <taxon>Unionida</taxon>
        <taxon>Unionoidea</taxon>
        <taxon>Unionidae</taxon>
        <taxon>Ambleminae</taxon>
        <taxon>Lampsilini</taxon>
        <taxon>Potamilus</taxon>
    </lineage>
</organism>
<evidence type="ECO:0000313" key="3">
    <source>
        <dbReference type="Proteomes" id="UP001195483"/>
    </source>
</evidence>
<comment type="caution">
    <text evidence="2">The sequence shown here is derived from an EMBL/GenBank/DDBJ whole genome shotgun (WGS) entry which is preliminary data.</text>
</comment>
<sequence length="103" mass="11578">MEDNSSFNVLTKILEDEKAPLFLPHYTIARNGQCHHSTHCKRAEEQRKSTQELARSDDGMDGHNTSRRIAGREGPQILENYCRKDIGNGVSKISTIKLKAPGE</sequence>
<dbReference type="Proteomes" id="UP001195483">
    <property type="component" value="Unassembled WGS sequence"/>
</dbReference>
<reference evidence="2" key="3">
    <citation type="submission" date="2023-05" db="EMBL/GenBank/DDBJ databases">
        <authorList>
            <person name="Smith C.H."/>
        </authorList>
    </citation>
    <scope>NUCLEOTIDE SEQUENCE</scope>
    <source>
        <strain evidence="2">CHS0354</strain>
        <tissue evidence="2">Mantle</tissue>
    </source>
</reference>
<proteinExistence type="predicted"/>
<accession>A0AAE0RV03</accession>
<dbReference type="EMBL" id="JAEAOA010000817">
    <property type="protein sequence ID" value="KAK3580147.1"/>
    <property type="molecule type" value="Genomic_DNA"/>
</dbReference>
<reference evidence="2" key="2">
    <citation type="journal article" date="2021" name="Genome Biol. Evol.">
        <title>Developing a high-quality reference genome for a parasitic bivalve with doubly uniparental inheritance (Bivalvia: Unionida).</title>
        <authorList>
            <person name="Smith C.H."/>
        </authorList>
    </citation>
    <scope>NUCLEOTIDE SEQUENCE</scope>
    <source>
        <strain evidence="2">CHS0354</strain>
        <tissue evidence="2">Mantle</tissue>
    </source>
</reference>
<keyword evidence="3" id="KW-1185">Reference proteome</keyword>
<evidence type="ECO:0000313" key="2">
    <source>
        <dbReference type="EMBL" id="KAK3580147.1"/>
    </source>
</evidence>
<gene>
    <name evidence="2" type="ORF">CHS0354_013426</name>
</gene>
<name>A0AAE0RV03_9BIVA</name>
<protein>
    <submittedName>
        <fullName evidence="2">Uncharacterized protein</fullName>
    </submittedName>
</protein>
<dbReference type="AlphaFoldDB" id="A0AAE0RV03"/>
<feature type="region of interest" description="Disordered" evidence="1">
    <location>
        <begin position="39"/>
        <end position="74"/>
    </location>
</feature>
<evidence type="ECO:0000256" key="1">
    <source>
        <dbReference type="SAM" id="MobiDB-lite"/>
    </source>
</evidence>
<reference evidence="2" key="1">
    <citation type="journal article" date="2021" name="Genome Biol. Evol.">
        <title>A High-Quality Reference Genome for a Parasitic Bivalve with Doubly Uniparental Inheritance (Bivalvia: Unionida).</title>
        <authorList>
            <person name="Smith C.H."/>
        </authorList>
    </citation>
    <scope>NUCLEOTIDE SEQUENCE</scope>
    <source>
        <strain evidence="2">CHS0354</strain>
    </source>
</reference>
<feature type="compositionally biased region" description="Basic and acidic residues" evidence="1">
    <location>
        <begin position="41"/>
        <end position="61"/>
    </location>
</feature>